<evidence type="ECO:0000259" key="9">
    <source>
        <dbReference type="PROSITE" id="PS51677"/>
    </source>
</evidence>
<dbReference type="STRING" id="4909.A0A099P672"/>
<evidence type="ECO:0000256" key="4">
    <source>
        <dbReference type="ARBA" id="ARBA00023024"/>
    </source>
</evidence>
<evidence type="ECO:0000313" key="11">
    <source>
        <dbReference type="EMBL" id="KGK40563.1"/>
    </source>
</evidence>
<evidence type="ECO:0000313" key="14">
    <source>
        <dbReference type="Proteomes" id="UP000195871"/>
    </source>
</evidence>
<dbReference type="Gene3D" id="3.20.20.370">
    <property type="entry name" value="Glycoside hydrolase/deacetylase"/>
    <property type="match status" value="1"/>
</dbReference>
<evidence type="ECO:0000256" key="2">
    <source>
        <dbReference type="ARBA" id="ARBA00022723"/>
    </source>
</evidence>
<evidence type="ECO:0000256" key="7">
    <source>
        <dbReference type="ARBA" id="ARBA00048494"/>
    </source>
</evidence>
<evidence type="ECO:0000313" key="12">
    <source>
        <dbReference type="EMBL" id="OUT23882.1"/>
    </source>
</evidence>
<sequence length="318" mass="36028">MYGSAGVVILSISLALATNAAVVPILQHQSAVDDVNSQKEVMANASLESVEALKARQEFPGWLHDFTKMNEWPGLNPPYIPLDFIDFSKIPNIPLRKSGICPSSRAQCSFDCFKCVGHDDVYTCPKLSQTFDDGPSKYTLHLLNRLESEATFFTLGINIIKYPEVYKETQRRGHLLGSHTWSHKFLPALTNEEIIAQFEWSIWAMNATGHHLPKWYRPPYGGLDDRVRAIARMFGMQAVLWDHDSFDWQMEIVPQQRTRRQIYGDVYRWAEQGGGLILEHDVYGSTTNVGAEISRIIGPDQMTVAQCVDGLNYVKEFD</sequence>
<keyword evidence="2" id="KW-0479">Metal-binding</keyword>
<keyword evidence="4" id="KW-0119">Carbohydrate metabolism</keyword>
<dbReference type="EMBL" id="JQFK01000002">
    <property type="protein sequence ID" value="KGK40563.1"/>
    <property type="molecule type" value="Genomic_DNA"/>
</dbReference>
<gene>
    <name evidence="10" type="ORF">C5L36_0C02500</name>
    <name evidence="12" type="ORF">CAS74_000256</name>
    <name evidence="11" type="ORF">JL09_g462</name>
</gene>
<evidence type="ECO:0000256" key="6">
    <source>
        <dbReference type="ARBA" id="ARBA00024056"/>
    </source>
</evidence>
<dbReference type="HOGENOM" id="CLU_030200_1_0_1"/>
<dbReference type="GO" id="GO:0004099">
    <property type="term" value="F:chitin deacetylase activity"/>
    <property type="evidence" value="ECO:0007669"/>
    <property type="project" value="UniProtKB-EC"/>
</dbReference>
<comment type="cofactor">
    <cofactor evidence="1">
        <name>Co(2+)</name>
        <dbReference type="ChEBI" id="CHEBI:48828"/>
    </cofactor>
</comment>
<dbReference type="InterPro" id="IPR011330">
    <property type="entry name" value="Glyco_hydro/deAcase_b/a-brl"/>
</dbReference>
<reference evidence="11" key="2">
    <citation type="submission" date="2014-08" db="EMBL/GenBank/DDBJ databases">
        <title>Exploiting Issatchenkia orientalis SD108 for Succinic Acid Production.</title>
        <authorList>
            <person name="Xiao H."/>
            <person name="Shao Z."/>
            <person name="Jiang Y."/>
            <person name="Dole S."/>
            <person name="Zhao H."/>
        </authorList>
    </citation>
    <scope>NUCLEOTIDE SEQUENCE [LARGE SCALE GENOMIC DNA]</scope>
    <source>
        <strain evidence="11">SD108</strain>
    </source>
</reference>
<dbReference type="InterPro" id="IPR002509">
    <property type="entry name" value="NODB_dom"/>
</dbReference>
<keyword evidence="3" id="KW-0378">Hydrolase</keyword>
<evidence type="ECO:0000256" key="1">
    <source>
        <dbReference type="ARBA" id="ARBA00001941"/>
    </source>
</evidence>
<evidence type="ECO:0000313" key="13">
    <source>
        <dbReference type="Proteomes" id="UP000029867"/>
    </source>
</evidence>
<feature type="chain" id="PRO_5001951947" description="chitin deacetylase" evidence="8">
    <location>
        <begin position="21"/>
        <end position="318"/>
    </location>
</feature>
<dbReference type="PANTHER" id="PTHR10587">
    <property type="entry name" value="GLYCOSYL TRANSFERASE-RELATED"/>
    <property type="match status" value="1"/>
</dbReference>
<dbReference type="GO" id="GO:0005628">
    <property type="term" value="C:prospore membrane"/>
    <property type="evidence" value="ECO:0007669"/>
    <property type="project" value="TreeGrafter"/>
</dbReference>
<protein>
    <recommendedName>
        <fullName evidence="6">chitin deacetylase</fullName>
        <ecNumber evidence="6">3.5.1.41</ecNumber>
    </recommendedName>
</protein>
<evidence type="ECO:0000256" key="5">
    <source>
        <dbReference type="ARBA" id="ARBA00023285"/>
    </source>
</evidence>
<dbReference type="EMBL" id="NHMM01000001">
    <property type="protein sequence ID" value="OUT23882.1"/>
    <property type="molecule type" value="Genomic_DNA"/>
</dbReference>
<dbReference type="EMBL" id="CP028775">
    <property type="protein sequence ID" value="AWU76306.1"/>
    <property type="molecule type" value="Genomic_DNA"/>
</dbReference>
<dbReference type="InterPro" id="IPR050248">
    <property type="entry name" value="Polysacc_deacetylase_ArnD"/>
</dbReference>
<dbReference type="GO" id="GO:0005975">
    <property type="term" value="P:carbohydrate metabolic process"/>
    <property type="evidence" value="ECO:0007669"/>
    <property type="project" value="InterPro"/>
</dbReference>
<proteinExistence type="predicted"/>
<dbReference type="PANTHER" id="PTHR10587:SF133">
    <property type="entry name" value="CHITIN DEACETYLASE 1-RELATED"/>
    <property type="match status" value="1"/>
</dbReference>
<dbReference type="eggNOG" id="ENOG502QRIP">
    <property type="taxonomic scope" value="Eukaryota"/>
</dbReference>
<feature type="domain" description="NodB homology" evidence="9">
    <location>
        <begin position="125"/>
        <end position="314"/>
    </location>
</feature>
<dbReference type="Proteomes" id="UP000195871">
    <property type="component" value="Unassembled WGS sequence"/>
</dbReference>
<dbReference type="OrthoDB" id="2125469at2759"/>
<reference evidence="10 15" key="4">
    <citation type="submission" date="2018-06" db="EMBL/GenBank/DDBJ databases">
        <title>Population genomics shows no distinction between pathogenic Candida krusei and environmental Pichia kudriavzevii: One species, four names.</title>
        <authorList>
            <person name="Douglass A.P."/>
            <person name="Offei B."/>
            <person name="Braun-Galleani S."/>
            <person name="Coughlan A.Y."/>
            <person name="Martos A."/>
            <person name="Ortiz-Merino R.A."/>
            <person name="Byrne K.P."/>
            <person name="Wolfe K.H."/>
        </authorList>
    </citation>
    <scope>NUCLEOTIDE SEQUENCE [LARGE SCALE GENOMIC DNA]</scope>
    <source>
        <strain evidence="10 15">CBS573</strain>
    </source>
</reference>
<dbReference type="RefSeq" id="XP_029321783.1">
    <property type="nucleotide sequence ID" value="XM_029465923.1"/>
</dbReference>
<comment type="catalytic activity">
    <reaction evidence="7">
        <text>[(1-&gt;4)-N-acetyl-beta-D-glucosaminyl](n) + n H2O = chitosan + n acetate</text>
        <dbReference type="Rhea" id="RHEA:10464"/>
        <dbReference type="Rhea" id="RHEA-COMP:9593"/>
        <dbReference type="Rhea" id="RHEA-COMP:9597"/>
        <dbReference type="ChEBI" id="CHEBI:15377"/>
        <dbReference type="ChEBI" id="CHEBI:17029"/>
        <dbReference type="ChEBI" id="CHEBI:30089"/>
        <dbReference type="ChEBI" id="CHEBI:57704"/>
        <dbReference type="EC" id="3.5.1.41"/>
    </reaction>
    <physiologicalReaction direction="left-to-right" evidence="7">
        <dbReference type="Rhea" id="RHEA:10465"/>
    </physiologicalReaction>
</comment>
<dbReference type="AlphaFoldDB" id="A0A099P672"/>
<accession>A0A099P672</accession>
<dbReference type="VEuPathDB" id="FungiDB:C5L36_0C02500"/>
<dbReference type="KEGG" id="pkz:C5L36_0C02500"/>
<dbReference type="GO" id="GO:0030476">
    <property type="term" value="P:ascospore wall assembly"/>
    <property type="evidence" value="ECO:0007669"/>
    <property type="project" value="TreeGrafter"/>
</dbReference>
<dbReference type="PROSITE" id="PS51677">
    <property type="entry name" value="NODB"/>
    <property type="match status" value="1"/>
</dbReference>
<reference evidence="12 14" key="3">
    <citation type="submission" date="2017-05" db="EMBL/GenBank/DDBJ databases">
        <title>The Genome Sequence of Candida krusei Ckrusei653.</title>
        <authorList>
            <person name="Cuomo C."/>
            <person name="Forche A."/>
            <person name="Young S."/>
            <person name="Abouelleil A."/>
            <person name="Cao P."/>
            <person name="Chapman S."/>
            <person name="Cusick C."/>
            <person name="Shea T."/>
            <person name="Nusbaum C."/>
            <person name="Birren B."/>
        </authorList>
    </citation>
    <scope>NUCLEOTIDE SEQUENCE [LARGE SCALE GENOMIC DNA]</scope>
    <source>
        <strain evidence="12 14">Ckrusei653</strain>
    </source>
</reference>
<dbReference type="Proteomes" id="UP000249293">
    <property type="component" value="Chromosome 3"/>
</dbReference>
<keyword evidence="8" id="KW-0732">Signal</keyword>
<evidence type="ECO:0000313" key="10">
    <source>
        <dbReference type="EMBL" id="AWU76306.1"/>
    </source>
</evidence>
<keyword evidence="15" id="KW-1185">Reference proteome</keyword>
<evidence type="ECO:0000313" key="15">
    <source>
        <dbReference type="Proteomes" id="UP000249293"/>
    </source>
</evidence>
<evidence type="ECO:0000256" key="8">
    <source>
        <dbReference type="SAM" id="SignalP"/>
    </source>
</evidence>
<dbReference type="EC" id="3.5.1.41" evidence="6"/>
<dbReference type="SUPFAM" id="SSF88713">
    <property type="entry name" value="Glycoside hydrolase/deacetylase"/>
    <property type="match status" value="1"/>
</dbReference>
<organism evidence="11 13">
    <name type="scientific">Pichia kudriavzevii</name>
    <name type="common">Yeast</name>
    <name type="synonym">Issatchenkia orientalis</name>
    <dbReference type="NCBI Taxonomy" id="4909"/>
    <lineage>
        <taxon>Eukaryota</taxon>
        <taxon>Fungi</taxon>
        <taxon>Dikarya</taxon>
        <taxon>Ascomycota</taxon>
        <taxon>Saccharomycotina</taxon>
        <taxon>Pichiomycetes</taxon>
        <taxon>Pichiales</taxon>
        <taxon>Pichiaceae</taxon>
        <taxon>Pichia</taxon>
    </lineage>
</organism>
<dbReference type="GeneID" id="40384101"/>
<dbReference type="GO" id="GO:0006032">
    <property type="term" value="P:chitin catabolic process"/>
    <property type="evidence" value="ECO:0007669"/>
    <property type="project" value="UniProtKB-KW"/>
</dbReference>
<feature type="signal peptide" evidence="8">
    <location>
        <begin position="1"/>
        <end position="20"/>
    </location>
</feature>
<dbReference type="Pfam" id="PF01522">
    <property type="entry name" value="Polysacc_deac_1"/>
    <property type="match status" value="1"/>
</dbReference>
<name>A0A099P672_PICKU</name>
<reference evidence="13" key="1">
    <citation type="journal article" date="2014" name="Microb. Cell Fact.">
        <title>Exploiting Issatchenkia orientalis SD108 for succinic acid production.</title>
        <authorList>
            <person name="Xiao H."/>
            <person name="Shao Z."/>
            <person name="Jiang Y."/>
            <person name="Dole S."/>
            <person name="Zhao H."/>
        </authorList>
    </citation>
    <scope>NUCLEOTIDE SEQUENCE [LARGE SCALE GENOMIC DNA]</scope>
    <source>
        <strain evidence="13">SD108</strain>
    </source>
</reference>
<keyword evidence="4" id="KW-0624">Polysaccharide degradation</keyword>
<dbReference type="Proteomes" id="UP000029867">
    <property type="component" value="Unassembled WGS sequence"/>
</dbReference>
<dbReference type="GO" id="GO:0046872">
    <property type="term" value="F:metal ion binding"/>
    <property type="evidence" value="ECO:0007669"/>
    <property type="project" value="UniProtKB-KW"/>
</dbReference>
<evidence type="ECO:0000256" key="3">
    <source>
        <dbReference type="ARBA" id="ARBA00022801"/>
    </source>
</evidence>
<keyword evidence="5" id="KW-0170">Cobalt</keyword>
<keyword evidence="4" id="KW-0146">Chitin degradation</keyword>